<sequence length="311" mass="32133">MVESVHTGHLVALDASGRDALRLGEPEQQIYPRSCLKPLQAVGMLRAGVSLTVEQLALACASHNGEDRHREVALGILESVGLDATALANTPDLPLDHAAAWAWQRGGRGPEPITQNCSGKHAAMVATCVAAGWPVAGYLDPEHPLQRHLLAVIAELTQVEQAHVAVDGCGAPQPSTTVRGLAGAFARIAAAEEGTAEHRVAEAIRAHPFLVAGTGREDTEAMRAVPGLILKGGADGVHAGALPDGRALAFKVSDGAARPRPVVLGAVLRELGVEPVEDWAWERVPVLGHGEPVGRVSPGFGAGALAFGGVA</sequence>
<keyword evidence="2" id="KW-1185">Reference proteome</keyword>
<evidence type="ECO:0000313" key="1">
    <source>
        <dbReference type="EMBL" id="QOR72837.1"/>
    </source>
</evidence>
<evidence type="ECO:0000313" key="2">
    <source>
        <dbReference type="Proteomes" id="UP000593758"/>
    </source>
</evidence>
<accession>A0A7M1T0P4</accession>
<proteinExistence type="predicted"/>
<reference evidence="1 2" key="1">
    <citation type="submission" date="2020-10" db="EMBL/GenBank/DDBJ databases">
        <title>Haloactinobacterium sp. RN3S43, a bacterium isolated from saline soil.</title>
        <authorList>
            <person name="Sun J.-Q."/>
        </authorList>
    </citation>
    <scope>NUCLEOTIDE SEQUENCE [LARGE SCALE GENOMIC DNA]</scope>
    <source>
        <strain evidence="1 2">RN3S43</strain>
    </source>
</reference>
<dbReference type="EMBL" id="CP063169">
    <property type="protein sequence ID" value="QOR72837.1"/>
    <property type="molecule type" value="Genomic_DNA"/>
</dbReference>
<dbReference type="AlphaFoldDB" id="A0A7M1T0P4"/>
<dbReference type="InterPro" id="IPR010349">
    <property type="entry name" value="Asparaginase_II"/>
</dbReference>
<gene>
    <name evidence="1" type="ORF">IM660_16275</name>
</gene>
<dbReference type="Proteomes" id="UP000593758">
    <property type="component" value="Chromosome"/>
</dbReference>
<organism evidence="1 2">
    <name type="scientific">Ruania alkalisoli</name>
    <dbReference type="NCBI Taxonomy" id="2779775"/>
    <lineage>
        <taxon>Bacteria</taxon>
        <taxon>Bacillati</taxon>
        <taxon>Actinomycetota</taxon>
        <taxon>Actinomycetes</taxon>
        <taxon>Micrococcales</taxon>
        <taxon>Ruaniaceae</taxon>
        <taxon>Ruania</taxon>
    </lineage>
</organism>
<name>A0A7M1T0P4_9MICO</name>
<dbReference type="PANTHER" id="PTHR42110:SF1">
    <property type="entry name" value="L-ASPARAGINASE, PUTATIVE (AFU_ORTHOLOGUE AFUA_3G11890)-RELATED"/>
    <property type="match status" value="1"/>
</dbReference>
<dbReference type="Pfam" id="PF06089">
    <property type="entry name" value="Asparaginase_II"/>
    <property type="match status" value="1"/>
</dbReference>
<protein>
    <submittedName>
        <fullName evidence="1">Asparaginase</fullName>
    </submittedName>
</protein>
<dbReference type="PANTHER" id="PTHR42110">
    <property type="entry name" value="L-ASPARAGINASE, PUTATIVE (AFU_ORTHOLOGUE AFUA_3G11890)-RELATED"/>
    <property type="match status" value="1"/>
</dbReference>
<dbReference type="KEGG" id="halt:IM660_16275"/>